<dbReference type="InParanoid" id="K0KC60"/>
<proteinExistence type="predicted"/>
<dbReference type="HOGENOM" id="CLU_1877051_0_0_1"/>
<accession>K0KC60</accession>
<comment type="caution">
    <text evidence="3">The sequence shown here is derived from an EMBL/GenBank/DDBJ whole genome shotgun (WGS) entry which is preliminary data.</text>
</comment>
<feature type="region of interest" description="Disordered" evidence="2">
    <location>
        <begin position="104"/>
        <end position="136"/>
    </location>
</feature>
<gene>
    <name evidence="3" type="ORF">BN7_14</name>
</gene>
<evidence type="ECO:0000313" key="4">
    <source>
        <dbReference type="Proteomes" id="UP000009328"/>
    </source>
</evidence>
<evidence type="ECO:0000313" key="3">
    <source>
        <dbReference type="EMBL" id="CCH40481.1"/>
    </source>
</evidence>
<protein>
    <submittedName>
        <fullName evidence="3">V-type proton ATPase subunit A</fullName>
    </submittedName>
</protein>
<reference evidence="3 4" key="1">
    <citation type="journal article" date="2012" name="Eukaryot. Cell">
        <title>Draft genome sequence of Wickerhamomyces ciferrii NRRL Y-1031 F-60-10.</title>
        <authorList>
            <person name="Schneider J."/>
            <person name="Andrea H."/>
            <person name="Blom J."/>
            <person name="Jaenicke S."/>
            <person name="Ruckert C."/>
            <person name="Schorsch C."/>
            <person name="Szczepanowski R."/>
            <person name="Farwick M."/>
            <person name="Goesmann A."/>
            <person name="Puhler A."/>
            <person name="Schaffer S."/>
            <person name="Tauch A."/>
            <person name="Kohler T."/>
            <person name="Brinkrolf K."/>
        </authorList>
    </citation>
    <scope>NUCLEOTIDE SEQUENCE [LARGE SCALE GENOMIC DNA]</scope>
    <source>
        <strain evidence="4">ATCC 14091 / BCRC 22168 / CBS 111 / JCM 3599 / NBRC 0793 / NRRL Y-1031 F-60-10</strain>
    </source>
</reference>
<evidence type="ECO:0000256" key="2">
    <source>
        <dbReference type="SAM" id="MobiDB-lite"/>
    </source>
</evidence>
<feature type="coiled-coil region" evidence="1">
    <location>
        <begin position="45"/>
        <end position="79"/>
    </location>
</feature>
<dbReference type="AlphaFoldDB" id="K0KC60"/>
<keyword evidence="4" id="KW-1185">Reference proteome</keyword>
<name>K0KC60_WICCF</name>
<dbReference type="EMBL" id="CAIF01000001">
    <property type="protein sequence ID" value="CCH40481.1"/>
    <property type="molecule type" value="Genomic_DNA"/>
</dbReference>
<keyword evidence="1" id="KW-0175">Coiled coil</keyword>
<sequence>MIEPRGNTAKIEKLEANLELFSVLLQTKNLLDKQLESKIDKIKEVVKEINDCEEYEKKLKTHQESLEKKINMLVELQDKSIQGDFEAELFIEAVISGCFEPEDYWDIDDFDSEQDDDDQQDHGDDELENEEVISCL</sequence>
<dbReference type="Proteomes" id="UP000009328">
    <property type="component" value="Unassembled WGS sequence"/>
</dbReference>
<organism evidence="3 4">
    <name type="scientific">Wickerhamomyces ciferrii (strain ATCC 14091 / BCRC 22168 / CBS 111 / JCM 3599 / NBRC 0793 / NRRL Y-1031 F-60-10)</name>
    <name type="common">Yeast</name>
    <name type="synonym">Pichia ciferrii</name>
    <dbReference type="NCBI Taxonomy" id="1206466"/>
    <lineage>
        <taxon>Eukaryota</taxon>
        <taxon>Fungi</taxon>
        <taxon>Dikarya</taxon>
        <taxon>Ascomycota</taxon>
        <taxon>Saccharomycotina</taxon>
        <taxon>Saccharomycetes</taxon>
        <taxon>Phaffomycetales</taxon>
        <taxon>Wickerhamomycetaceae</taxon>
        <taxon>Wickerhamomyces</taxon>
    </lineage>
</organism>
<evidence type="ECO:0000256" key="1">
    <source>
        <dbReference type="SAM" id="Coils"/>
    </source>
</evidence>